<dbReference type="EMBL" id="CP159289">
    <property type="protein sequence ID" value="XCH26531.1"/>
    <property type="molecule type" value="Genomic_DNA"/>
</dbReference>
<reference evidence="1" key="1">
    <citation type="submission" date="2024-06" db="EMBL/GenBank/DDBJ databases">
        <title>Sequencing and assembly of the genome of Dyadobacter sp. strain 676, a symbiont of Cyamopsis tetragonoloba.</title>
        <authorList>
            <person name="Guro P."/>
            <person name="Sazanova A."/>
            <person name="Kuznetsova I."/>
            <person name="Belimov A."/>
            <person name="Safronova V."/>
        </authorList>
    </citation>
    <scope>NUCLEOTIDE SEQUENCE</scope>
    <source>
        <strain evidence="1">676</strain>
    </source>
</reference>
<accession>A0AAU8FRA6</accession>
<evidence type="ECO:0000313" key="1">
    <source>
        <dbReference type="EMBL" id="XCH26531.1"/>
    </source>
</evidence>
<dbReference type="AlphaFoldDB" id="A0AAU8FRA6"/>
<name>A0AAU8FRA6_9BACT</name>
<organism evidence="1">
    <name type="scientific">Dyadobacter sp. 676</name>
    <dbReference type="NCBI Taxonomy" id="3088362"/>
    <lineage>
        <taxon>Bacteria</taxon>
        <taxon>Pseudomonadati</taxon>
        <taxon>Bacteroidota</taxon>
        <taxon>Cytophagia</taxon>
        <taxon>Cytophagales</taxon>
        <taxon>Spirosomataceae</taxon>
        <taxon>Dyadobacter</taxon>
    </lineage>
</organism>
<proteinExistence type="predicted"/>
<protein>
    <submittedName>
        <fullName evidence="1">T9SS type A sorting domain-containing protein</fullName>
    </submittedName>
</protein>
<gene>
    <name evidence="1" type="ORF">ABV298_09080</name>
</gene>
<sequence length="85" mass="9577">MALSAYPNPFQEEFLIEFDVPEDGSHVKLELVDVAGRVLKTIVDNPHAKGRWKYCSGKLDSGVRTTLCRLKVNDLYTIKKLVKGN</sequence>
<dbReference type="RefSeq" id="WP_353721822.1">
    <property type="nucleotide sequence ID" value="NZ_CP159289.1"/>
</dbReference>